<dbReference type="EMBL" id="GACK01009315">
    <property type="protein sequence ID" value="JAA55719.1"/>
    <property type="molecule type" value="mRNA"/>
</dbReference>
<reference evidence="2" key="2">
    <citation type="journal article" date="2015" name="J. Proteomics">
        <title>Sexual differences in the sialomes of the zebra tick, Rhipicephalus pulchellus.</title>
        <authorList>
            <person name="Tan A.W."/>
            <person name="Francischetti I.M."/>
            <person name="Slovak M."/>
            <person name="Kini R.M."/>
            <person name="Ribeiro J.M."/>
        </authorList>
    </citation>
    <scope>NUCLEOTIDE SEQUENCE</scope>
    <source>
        <tissue evidence="2">Salivary gland</tissue>
    </source>
</reference>
<accession>L7LXY8</accession>
<evidence type="ECO:0000256" key="1">
    <source>
        <dbReference type="SAM" id="Phobius"/>
    </source>
</evidence>
<keyword evidence="1" id="KW-0812">Transmembrane</keyword>
<evidence type="ECO:0000313" key="2">
    <source>
        <dbReference type="EMBL" id="JAA55719.1"/>
    </source>
</evidence>
<keyword evidence="1" id="KW-0472">Membrane</keyword>
<sequence length="113" mass="13302">MPSLKEVRSWATFFVSLRFSLFFPTLFLVLFSSYCCVVVFSLFDFYLFLFFLPFFSLSFSLFLFLARFLLIFIRVLCFHVSLAIVVMSALNVIIKELEEQEEQDFSLAQARAQ</sequence>
<keyword evidence="1" id="KW-1133">Transmembrane helix</keyword>
<organism evidence="2">
    <name type="scientific">Rhipicephalus pulchellus</name>
    <name type="common">Yellow backed tick</name>
    <name type="synonym">Dermacentor pulchellus</name>
    <dbReference type="NCBI Taxonomy" id="72859"/>
    <lineage>
        <taxon>Eukaryota</taxon>
        <taxon>Metazoa</taxon>
        <taxon>Ecdysozoa</taxon>
        <taxon>Arthropoda</taxon>
        <taxon>Chelicerata</taxon>
        <taxon>Arachnida</taxon>
        <taxon>Acari</taxon>
        <taxon>Parasitiformes</taxon>
        <taxon>Ixodida</taxon>
        <taxon>Ixodoidea</taxon>
        <taxon>Ixodidae</taxon>
        <taxon>Rhipicephalinae</taxon>
        <taxon>Rhipicephalus</taxon>
        <taxon>Rhipicephalus</taxon>
    </lineage>
</organism>
<evidence type="ECO:0008006" key="3">
    <source>
        <dbReference type="Google" id="ProtNLM"/>
    </source>
</evidence>
<feature type="transmembrane region" description="Helical" evidence="1">
    <location>
        <begin position="46"/>
        <end position="65"/>
    </location>
</feature>
<dbReference type="AlphaFoldDB" id="L7LXY8"/>
<proteinExistence type="evidence at transcript level"/>
<name>L7LXY8_RHIPC</name>
<protein>
    <recommendedName>
        <fullName evidence="3">Transmembrane protein</fullName>
    </recommendedName>
</protein>
<reference evidence="2" key="1">
    <citation type="submission" date="2012-11" db="EMBL/GenBank/DDBJ databases">
        <authorList>
            <person name="Lucero-Rivera Y.E."/>
            <person name="Tovar-Ramirez D."/>
        </authorList>
    </citation>
    <scope>NUCLEOTIDE SEQUENCE</scope>
    <source>
        <tissue evidence="2">Salivary gland</tissue>
    </source>
</reference>
<feature type="transmembrane region" description="Helical" evidence="1">
    <location>
        <begin position="21"/>
        <end position="40"/>
    </location>
</feature>
<feature type="transmembrane region" description="Helical" evidence="1">
    <location>
        <begin position="72"/>
        <end position="94"/>
    </location>
</feature>